<keyword evidence="2" id="KW-1185">Reference proteome</keyword>
<protein>
    <submittedName>
        <fullName evidence="1">Uncharacterized protein</fullName>
    </submittedName>
</protein>
<evidence type="ECO:0000313" key="1">
    <source>
        <dbReference type="EMBL" id="OJJ73937.1"/>
    </source>
</evidence>
<reference evidence="2" key="1">
    <citation type="journal article" date="2017" name="Genome Biol.">
        <title>Comparative genomics reveals high biological diversity and specific adaptations in the industrially and medically important fungal genus Aspergillus.</title>
        <authorList>
            <person name="de Vries R.P."/>
            <person name="Riley R."/>
            <person name="Wiebenga A."/>
            <person name="Aguilar-Osorio G."/>
            <person name="Amillis S."/>
            <person name="Uchima C.A."/>
            <person name="Anderluh G."/>
            <person name="Asadollahi M."/>
            <person name="Askin M."/>
            <person name="Barry K."/>
            <person name="Battaglia E."/>
            <person name="Bayram O."/>
            <person name="Benocci T."/>
            <person name="Braus-Stromeyer S.A."/>
            <person name="Caldana C."/>
            <person name="Canovas D."/>
            <person name="Cerqueira G.C."/>
            <person name="Chen F."/>
            <person name="Chen W."/>
            <person name="Choi C."/>
            <person name="Clum A."/>
            <person name="Dos Santos R.A."/>
            <person name="Damasio A.R."/>
            <person name="Diallinas G."/>
            <person name="Emri T."/>
            <person name="Fekete E."/>
            <person name="Flipphi M."/>
            <person name="Freyberg S."/>
            <person name="Gallo A."/>
            <person name="Gournas C."/>
            <person name="Habgood R."/>
            <person name="Hainaut M."/>
            <person name="Harispe M.L."/>
            <person name="Henrissat B."/>
            <person name="Hilden K.S."/>
            <person name="Hope R."/>
            <person name="Hossain A."/>
            <person name="Karabika E."/>
            <person name="Karaffa L."/>
            <person name="Karanyi Z."/>
            <person name="Krasevec N."/>
            <person name="Kuo A."/>
            <person name="Kusch H."/>
            <person name="LaButti K."/>
            <person name="Lagendijk E.L."/>
            <person name="Lapidus A."/>
            <person name="Levasseur A."/>
            <person name="Lindquist E."/>
            <person name="Lipzen A."/>
            <person name="Logrieco A.F."/>
            <person name="MacCabe A."/>
            <person name="Maekelae M.R."/>
            <person name="Malavazi I."/>
            <person name="Melin P."/>
            <person name="Meyer V."/>
            <person name="Mielnichuk N."/>
            <person name="Miskei M."/>
            <person name="Molnar A.P."/>
            <person name="Mule G."/>
            <person name="Ngan C.Y."/>
            <person name="Orejas M."/>
            <person name="Orosz E."/>
            <person name="Ouedraogo J.P."/>
            <person name="Overkamp K.M."/>
            <person name="Park H.-S."/>
            <person name="Perrone G."/>
            <person name="Piumi F."/>
            <person name="Punt P.J."/>
            <person name="Ram A.F."/>
            <person name="Ramon A."/>
            <person name="Rauscher S."/>
            <person name="Record E."/>
            <person name="Riano-Pachon D.M."/>
            <person name="Robert V."/>
            <person name="Roehrig J."/>
            <person name="Ruller R."/>
            <person name="Salamov A."/>
            <person name="Salih N.S."/>
            <person name="Samson R.A."/>
            <person name="Sandor E."/>
            <person name="Sanguinetti M."/>
            <person name="Schuetze T."/>
            <person name="Sepcic K."/>
            <person name="Shelest E."/>
            <person name="Sherlock G."/>
            <person name="Sophianopoulou V."/>
            <person name="Squina F.M."/>
            <person name="Sun H."/>
            <person name="Susca A."/>
            <person name="Todd R.B."/>
            <person name="Tsang A."/>
            <person name="Unkles S.E."/>
            <person name="van de Wiele N."/>
            <person name="van Rossen-Uffink D."/>
            <person name="Oliveira J.V."/>
            <person name="Vesth T.C."/>
            <person name="Visser J."/>
            <person name="Yu J.-H."/>
            <person name="Zhou M."/>
            <person name="Andersen M.R."/>
            <person name="Archer D.B."/>
            <person name="Baker S.E."/>
            <person name="Benoit I."/>
            <person name="Brakhage A.A."/>
            <person name="Braus G.H."/>
            <person name="Fischer R."/>
            <person name="Frisvad J.C."/>
            <person name="Goldman G.H."/>
            <person name="Houbraken J."/>
            <person name="Oakley B."/>
            <person name="Pocsi I."/>
            <person name="Scazzocchio C."/>
            <person name="Seiboth B."/>
            <person name="vanKuyk P.A."/>
            <person name="Wortman J."/>
            <person name="Dyer P.S."/>
            <person name="Grigoriev I.V."/>
        </authorList>
    </citation>
    <scope>NUCLEOTIDE SEQUENCE [LARGE SCALE GENOMIC DNA]</scope>
    <source>
        <strain evidence="2">CBS 101740 / IMI 381727 / IBT 21946</strain>
    </source>
</reference>
<sequence>MHRHEIPATIYQAMKDLLNTQDLLQTKLTRAMLTELSETFFSNAGPTSWTV</sequence>
<organism evidence="1 2">
    <name type="scientific">Aspergillus brasiliensis (strain CBS 101740 / IMI 381727 / IBT 21946)</name>
    <dbReference type="NCBI Taxonomy" id="767769"/>
    <lineage>
        <taxon>Eukaryota</taxon>
        <taxon>Fungi</taxon>
        <taxon>Dikarya</taxon>
        <taxon>Ascomycota</taxon>
        <taxon>Pezizomycotina</taxon>
        <taxon>Eurotiomycetes</taxon>
        <taxon>Eurotiomycetidae</taxon>
        <taxon>Eurotiales</taxon>
        <taxon>Aspergillaceae</taxon>
        <taxon>Aspergillus</taxon>
        <taxon>Aspergillus subgen. Circumdati</taxon>
    </lineage>
</organism>
<proteinExistence type="predicted"/>
<accession>A0A1L9UQI1</accession>
<gene>
    <name evidence="1" type="ORF">ASPBRDRAFT_41705</name>
</gene>
<name>A0A1L9UQI1_ASPBC</name>
<feature type="non-terminal residue" evidence="1">
    <location>
        <position position="51"/>
    </location>
</feature>
<dbReference type="RefSeq" id="XP_067481185.1">
    <property type="nucleotide sequence ID" value="XM_067624630.1"/>
</dbReference>
<dbReference type="EMBL" id="KV878682">
    <property type="protein sequence ID" value="OJJ73937.1"/>
    <property type="molecule type" value="Genomic_DNA"/>
</dbReference>
<dbReference type="Proteomes" id="UP000184499">
    <property type="component" value="Unassembled WGS sequence"/>
</dbReference>
<dbReference type="AlphaFoldDB" id="A0A1L9UQI1"/>
<dbReference type="GeneID" id="93577118"/>
<evidence type="ECO:0000313" key="2">
    <source>
        <dbReference type="Proteomes" id="UP000184499"/>
    </source>
</evidence>
<dbReference type="VEuPathDB" id="FungiDB:ASPBRDRAFT_41705"/>